<feature type="compositionally biased region" description="Basic and acidic residues" evidence="1">
    <location>
        <begin position="140"/>
        <end position="152"/>
    </location>
</feature>
<feature type="region of interest" description="Disordered" evidence="1">
    <location>
        <begin position="139"/>
        <end position="243"/>
    </location>
</feature>
<dbReference type="AlphaFoldDB" id="A0A1R1YFR4"/>
<feature type="compositionally biased region" description="Polar residues" evidence="1">
    <location>
        <begin position="185"/>
        <end position="197"/>
    </location>
</feature>
<feature type="compositionally biased region" description="Basic and acidic residues" evidence="1">
    <location>
        <begin position="167"/>
        <end position="177"/>
    </location>
</feature>
<evidence type="ECO:0000313" key="2">
    <source>
        <dbReference type="EMBL" id="OMJ25739.1"/>
    </source>
</evidence>
<protein>
    <submittedName>
        <fullName evidence="2">Uncharacterized protein</fullName>
    </submittedName>
</protein>
<feature type="compositionally biased region" description="Low complexity" evidence="1">
    <location>
        <begin position="204"/>
        <end position="217"/>
    </location>
</feature>
<evidence type="ECO:0000313" key="3">
    <source>
        <dbReference type="Proteomes" id="UP000187283"/>
    </source>
</evidence>
<dbReference type="EMBL" id="LSSN01000120">
    <property type="protein sequence ID" value="OMJ25739.1"/>
    <property type="molecule type" value="Genomic_DNA"/>
</dbReference>
<gene>
    <name evidence="2" type="ORF">AYI70_g688</name>
</gene>
<sequence length="294" mass="31950">MVTELARCVGQDPGAQRAGSFGCYRQGRQVHSVVGPRQPVEDLRSAHVQAAAQLLHGEASELHGHQPAGRFSGGYGPNHNGVEGRAEAEGEEPVPLALDALAAGEHAKVCPVRGRSGGRPQQRDQLAARAGLWRAQLRRVRGEPVRDQEAAPRRRGHRSARQARMSSADKIELEKKKLQAKLKRSTASGRNEQQPAENSDGDSDPSASASASASYNGDDGELRKRARGRNSSAKRKLRKTQKNVIDLKKLSALNQVGKQEKIAKIKAAFAESSGYELDGPLSKFYKEKINREFS</sequence>
<dbReference type="OrthoDB" id="10251154at2759"/>
<keyword evidence="3" id="KW-1185">Reference proteome</keyword>
<name>A0A1R1YFR4_9FUNG</name>
<accession>A0A1R1YFR4</accession>
<evidence type="ECO:0000256" key="1">
    <source>
        <dbReference type="SAM" id="MobiDB-lite"/>
    </source>
</evidence>
<dbReference type="Proteomes" id="UP000187283">
    <property type="component" value="Unassembled WGS sequence"/>
</dbReference>
<comment type="caution">
    <text evidence="2">The sequence shown here is derived from an EMBL/GenBank/DDBJ whole genome shotgun (WGS) entry which is preliminary data.</text>
</comment>
<feature type="region of interest" description="Disordered" evidence="1">
    <location>
        <begin position="70"/>
        <end position="91"/>
    </location>
</feature>
<reference evidence="2 3" key="1">
    <citation type="submission" date="2017-01" db="EMBL/GenBank/DDBJ databases">
        <authorList>
            <person name="Mah S.A."/>
            <person name="Swanson W.J."/>
            <person name="Moy G.W."/>
            <person name="Vacquier V.D."/>
        </authorList>
    </citation>
    <scope>NUCLEOTIDE SEQUENCE [LARGE SCALE GENOMIC DNA]</scope>
    <source>
        <strain evidence="2 3">GSMNP</strain>
    </source>
</reference>
<organism evidence="2 3">
    <name type="scientific">Smittium culicis</name>
    <dbReference type="NCBI Taxonomy" id="133412"/>
    <lineage>
        <taxon>Eukaryota</taxon>
        <taxon>Fungi</taxon>
        <taxon>Fungi incertae sedis</taxon>
        <taxon>Zoopagomycota</taxon>
        <taxon>Kickxellomycotina</taxon>
        <taxon>Harpellomycetes</taxon>
        <taxon>Harpellales</taxon>
        <taxon>Legeriomycetaceae</taxon>
        <taxon>Smittium</taxon>
    </lineage>
</organism>
<proteinExistence type="predicted"/>
<feature type="compositionally biased region" description="Basic residues" evidence="1">
    <location>
        <begin position="224"/>
        <end position="241"/>
    </location>
</feature>